<dbReference type="SMART" id="SM00220">
    <property type="entry name" value="S_TKc"/>
    <property type="match status" value="1"/>
</dbReference>
<organism evidence="12">
    <name type="scientific">Iconisemion striatum</name>
    <dbReference type="NCBI Taxonomy" id="60296"/>
    <lineage>
        <taxon>Eukaryota</taxon>
        <taxon>Metazoa</taxon>
        <taxon>Chordata</taxon>
        <taxon>Craniata</taxon>
        <taxon>Vertebrata</taxon>
        <taxon>Euteleostomi</taxon>
        <taxon>Actinopterygii</taxon>
        <taxon>Neopterygii</taxon>
        <taxon>Teleostei</taxon>
        <taxon>Neoteleostei</taxon>
        <taxon>Acanthomorphata</taxon>
        <taxon>Ovalentaria</taxon>
        <taxon>Atherinomorphae</taxon>
        <taxon>Cyprinodontiformes</taxon>
        <taxon>Nothobranchiidae</taxon>
        <taxon>Iconisemion</taxon>
    </lineage>
</organism>
<dbReference type="AlphaFoldDB" id="A0A1A7XLF3"/>
<dbReference type="Pfam" id="PF00069">
    <property type="entry name" value="Pkinase"/>
    <property type="match status" value="1"/>
</dbReference>
<evidence type="ECO:0000256" key="4">
    <source>
        <dbReference type="ARBA" id="ARBA00022741"/>
    </source>
</evidence>
<feature type="domain" description="Protein kinase" evidence="11">
    <location>
        <begin position="108"/>
        <end position="424"/>
    </location>
</feature>
<dbReference type="PANTHER" id="PTHR45646">
    <property type="entry name" value="SERINE/THREONINE-PROTEIN KINASE DOA-RELATED"/>
    <property type="match status" value="1"/>
</dbReference>
<accession>A0A1A7XLF3</accession>
<keyword evidence="6 8" id="KW-0067">ATP-binding</keyword>
<keyword evidence="4 8" id="KW-0547">Nucleotide-binding</keyword>
<dbReference type="InterPro" id="IPR051175">
    <property type="entry name" value="CLK_kinases"/>
</dbReference>
<dbReference type="GO" id="GO:0005524">
    <property type="term" value="F:ATP binding"/>
    <property type="evidence" value="ECO:0007669"/>
    <property type="project" value="UniProtKB-UniRule"/>
</dbReference>
<evidence type="ECO:0000256" key="2">
    <source>
        <dbReference type="ARBA" id="ARBA00022527"/>
    </source>
</evidence>
<dbReference type="InterPro" id="IPR008271">
    <property type="entry name" value="Ser/Thr_kinase_AS"/>
</dbReference>
<keyword evidence="2 9" id="KW-0723">Serine/threonine-protein kinase</keyword>
<evidence type="ECO:0000256" key="9">
    <source>
        <dbReference type="RuleBase" id="RU000304"/>
    </source>
</evidence>
<evidence type="ECO:0000256" key="5">
    <source>
        <dbReference type="ARBA" id="ARBA00022777"/>
    </source>
</evidence>
<dbReference type="InterPro" id="IPR000719">
    <property type="entry name" value="Prot_kinase_dom"/>
</dbReference>
<dbReference type="GO" id="GO:0004674">
    <property type="term" value="F:protein serine/threonine kinase activity"/>
    <property type="evidence" value="ECO:0007669"/>
    <property type="project" value="UniProtKB-KW"/>
</dbReference>
<dbReference type="GO" id="GO:0004713">
    <property type="term" value="F:protein tyrosine kinase activity"/>
    <property type="evidence" value="ECO:0007669"/>
    <property type="project" value="TreeGrafter"/>
</dbReference>
<dbReference type="InterPro" id="IPR011009">
    <property type="entry name" value="Kinase-like_dom_sf"/>
</dbReference>
<dbReference type="Gene3D" id="3.30.200.20">
    <property type="entry name" value="Phosphorylase Kinase, domain 1"/>
    <property type="match status" value="1"/>
</dbReference>
<dbReference type="GO" id="GO:0004712">
    <property type="term" value="F:protein serine/threonine/tyrosine kinase activity"/>
    <property type="evidence" value="ECO:0007669"/>
    <property type="project" value="UniProtKB-EC"/>
</dbReference>
<dbReference type="PANTHER" id="PTHR45646:SF4">
    <property type="entry name" value="DUAL SPECIFICITY PROTEIN KINASE CLK1"/>
    <property type="match status" value="1"/>
</dbReference>
<evidence type="ECO:0000256" key="8">
    <source>
        <dbReference type="PROSITE-ProRule" id="PRU10141"/>
    </source>
</evidence>
<evidence type="ECO:0000256" key="10">
    <source>
        <dbReference type="SAM" id="MobiDB-lite"/>
    </source>
</evidence>
<evidence type="ECO:0000313" key="12">
    <source>
        <dbReference type="EMBL" id="SBP18655.1"/>
    </source>
</evidence>
<name>A0A1A7XLF3_9TELE</name>
<reference evidence="12" key="2">
    <citation type="submission" date="2016-06" db="EMBL/GenBank/DDBJ databases">
        <title>The genome of a short-lived fish provides insights into sex chromosome evolution and the genetic control of aging.</title>
        <authorList>
            <person name="Reichwald K."/>
            <person name="Felder M."/>
            <person name="Petzold A."/>
            <person name="Koch P."/>
            <person name="Groth M."/>
            <person name="Platzer M."/>
        </authorList>
    </citation>
    <scope>NUCLEOTIDE SEQUENCE</scope>
    <source>
        <tissue evidence="12">Brain</tissue>
    </source>
</reference>
<dbReference type="PROSITE" id="PS00108">
    <property type="entry name" value="PROTEIN_KINASE_ST"/>
    <property type="match status" value="1"/>
</dbReference>
<dbReference type="InterPro" id="IPR017441">
    <property type="entry name" value="Protein_kinase_ATP_BS"/>
</dbReference>
<feature type="region of interest" description="Disordered" evidence="10">
    <location>
        <begin position="430"/>
        <end position="454"/>
    </location>
</feature>
<sequence>MRQSKRIHSPGVWLDEYSWEERMECRKRRKRDSYSSERENRSRRNPHYHKTFEGHYLEACSLNQRLDSQERYPYEHSLDVACEDDNREETYKERDHDWHHYSKSSGRNEIVCTLGEGAFGKVVECIDRSNDGTRVALKIIKNIDRYREAALSEVEVLKQMNSLDADNRYACVHMLDWFDYHGHICIAFELLGLSTYDFLKENNFQPFPVEHIRHMAYQIIRAVKFLHKNKLTHTDLKPENILLIDSNYDMEYNRAKRRDERTLKSPDVKIVDFGNATFDHEHHTSVVSTRHYRAPEVILDLGWDHSCDVWSIGCILIEYYLGSTLFQTHDSKEHLAMMERVLGPIPTNLLEKTKKKRYVHRNRLDWDVNSSSGRYVRKHCRPLKHYISSKTEDHRQLFDLIEKMMEYDPAKRLSLEQALRHPFFSCFYKTSNSRKSSSRGSSTRSSSNCSVGSK</sequence>
<dbReference type="EMBL" id="HADW01017255">
    <property type="protein sequence ID" value="SBP18655.1"/>
    <property type="molecule type" value="Transcribed_RNA"/>
</dbReference>
<dbReference type="GO" id="GO:0043484">
    <property type="term" value="P:regulation of RNA splicing"/>
    <property type="evidence" value="ECO:0007669"/>
    <property type="project" value="TreeGrafter"/>
</dbReference>
<dbReference type="SUPFAM" id="SSF56112">
    <property type="entry name" value="Protein kinase-like (PK-like)"/>
    <property type="match status" value="1"/>
</dbReference>
<protein>
    <recommendedName>
        <fullName evidence="1">dual-specificity kinase</fullName>
        <ecNumber evidence="1">2.7.12.1</ecNumber>
    </recommendedName>
</protein>
<keyword evidence="5 12" id="KW-0418">Kinase</keyword>
<evidence type="ECO:0000256" key="7">
    <source>
        <dbReference type="ARBA" id="ARBA00037966"/>
    </source>
</evidence>
<dbReference type="PROSITE" id="PS00107">
    <property type="entry name" value="PROTEIN_KINASE_ATP"/>
    <property type="match status" value="1"/>
</dbReference>
<gene>
    <name evidence="12" type="primary">CLK4A</name>
</gene>
<evidence type="ECO:0000259" key="11">
    <source>
        <dbReference type="PROSITE" id="PS50011"/>
    </source>
</evidence>
<evidence type="ECO:0000256" key="6">
    <source>
        <dbReference type="ARBA" id="ARBA00022840"/>
    </source>
</evidence>
<proteinExistence type="inferred from homology"/>
<dbReference type="EC" id="2.7.12.1" evidence="1"/>
<keyword evidence="3" id="KW-0808">Transferase</keyword>
<dbReference type="Gene3D" id="1.10.510.10">
    <property type="entry name" value="Transferase(Phosphotransferase) domain 1"/>
    <property type="match status" value="1"/>
</dbReference>
<dbReference type="PROSITE" id="PS50011">
    <property type="entry name" value="PROTEIN_KINASE_DOM"/>
    <property type="match status" value="1"/>
</dbReference>
<reference evidence="12" key="1">
    <citation type="submission" date="2016-05" db="EMBL/GenBank/DDBJ databases">
        <authorList>
            <person name="Lavstsen T."/>
            <person name="Jespersen J.S."/>
        </authorList>
    </citation>
    <scope>NUCLEOTIDE SEQUENCE</scope>
    <source>
        <tissue evidence="12">Brain</tissue>
    </source>
</reference>
<comment type="similarity">
    <text evidence="7">Belongs to the protein kinase superfamily. CMGC Ser/Thr protein kinase family. Lammer subfamily.</text>
</comment>
<evidence type="ECO:0000256" key="3">
    <source>
        <dbReference type="ARBA" id="ARBA00022679"/>
    </source>
</evidence>
<dbReference type="GO" id="GO:0005634">
    <property type="term" value="C:nucleus"/>
    <property type="evidence" value="ECO:0007669"/>
    <property type="project" value="TreeGrafter"/>
</dbReference>
<feature type="binding site" evidence="8">
    <location>
        <position position="138"/>
    </location>
    <ligand>
        <name>ATP</name>
        <dbReference type="ChEBI" id="CHEBI:30616"/>
    </ligand>
</feature>
<evidence type="ECO:0000256" key="1">
    <source>
        <dbReference type="ARBA" id="ARBA00013203"/>
    </source>
</evidence>